<sequence>MLGRAGVHSVRSKRTWYILDLSDDDQQVESATADEGKSVEDSNSVQAETFIICTTAGLYINDVDWPCATSHSLSWAGWSIGKALPYMLG</sequence>
<organism evidence="1 2">
    <name type="scientific">Araneus ventricosus</name>
    <name type="common">Orbweaver spider</name>
    <name type="synonym">Epeira ventricosa</name>
    <dbReference type="NCBI Taxonomy" id="182803"/>
    <lineage>
        <taxon>Eukaryota</taxon>
        <taxon>Metazoa</taxon>
        <taxon>Ecdysozoa</taxon>
        <taxon>Arthropoda</taxon>
        <taxon>Chelicerata</taxon>
        <taxon>Arachnida</taxon>
        <taxon>Araneae</taxon>
        <taxon>Araneomorphae</taxon>
        <taxon>Entelegynae</taxon>
        <taxon>Araneoidea</taxon>
        <taxon>Araneidae</taxon>
        <taxon>Araneus</taxon>
    </lineage>
</organism>
<dbReference type="Proteomes" id="UP000499080">
    <property type="component" value="Unassembled WGS sequence"/>
</dbReference>
<dbReference type="EMBL" id="BGPR01051315">
    <property type="protein sequence ID" value="GBO28281.1"/>
    <property type="molecule type" value="Genomic_DNA"/>
</dbReference>
<accession>A0A4Y2VUC1</accession>
<comment type="caution">
    <text evidence="1">The sequence shown here is derived from an EMBL/GenBank/DDBJ whole genome shotgun (WGS) entry which is preliminary data.</text>
</comment>
<keyword evidence="2" id="KW-1185">Reference proteome</keyword>
<dbReference type="AlphaFoldDB" id="A0A4Y2VUC1"/>
<gene>
    <name evidence="1" type="ORF">AVEN_247203_1</name>
</gene>
<reference evidence="1 2" key="1">
    <citation type="journal article" date="2019" name="Sci. Rep.">
        <title>Orb-weaving spider Araneus ventricosus genome elucidates the spidroin gene catalogue.</title>
        <authorList>
            <person name="Kono N."/>
            <person name="Nakamura H."/>
            <person name="Ohtoshi R."/>
            <person name="Moran D.A.P."/>
            <person name="Shinohara A."/>
            <person name="Yoshida Y."/>
            <person name="Fujiwara M."/>
            <person name="Mori M."/>
            <person name="Tomita M."/>
            <person name="Arakawa K."/>
        </authorList>
    </citation>
    <scope>NUCLEOTIDE SEQUENCE [LARGE SCALE GENOMIC DNA]</scope>
</reference>
<evidence type="ECO:0000313" key="1">
    <source>
        <dbReference type="EMBL" id="GBO28281.1"/>
    </source>
</evidence>
<proteinExistence type="predicted"/>
<protein>
    <submittedName>
        <fullName evidence="1">Uncharacterized protein</fullName>
    </submittedName>
</protein>
<evidence type="ECO:0000313" key="2">
    <source>
        <dbReference type="Proteomes" id="UP000499080"/>
    </source>
</evidence>
<name>A0A4Y2VUC1_ARAVE</name>